<comment type="caution">
    <text evidence="8">The sequence shown here is derived from an EMBL/GenBank/DDBJ whole genome shotgun (WGS) entry which is preliminary data.</text>
</comment>
<dbReference type="GO" id="GO:0016926">
    <property type="term" value="P:protein desumoylation"/>
    <property type="evidence" value="ECO:0007669"/>
    <property type="project" value="TreeGrafter"/>
</dbReference>
<keyword evidence="2" id="KW-0597">Phosphoprotein</keyword>
<dbReference type="Pfam" id="PF02902">
    <property type="entry name" value="Peptidase_C48"/>
    <property type="match status" value="1"/>
</dbReference>
<feature type="compositionally biased region" description="Basic residues" evidence="6">
    <location>
        <begin position="943"/>
        <end position="952"/>
    </location>
</feature>
<feature type="compositionally biased region" description="Acidic residues" evidence="6">
    <location>
        <begin position="906"/>
        <end position="918"/>
    </location>
</feature>
<evidence type="ECO:0000256" key="5">
    <source>
        <dbReference type="ARBA" id="ARBA00022801"/>
    </source>
</evidence>
<feature type="compositionally biased region" description="Basic and acidic residues" evidence="6">
    <location>
        <begin position="135"/>
        <end position="144"/>
    </location>
</feature>
<evidence type="ECO:0000256" key="3">
    <source>
        <dbReference type="ARBA" id="ARBA00022670"/>
    </source>
</evidence>
<dbReference type="Proteomes" id="UP000191522">
    <property type="component" value="Unassembled WGS sequence"/>
</dbReference>
<keyword evidence="3" id="KW-0645">Protease</keyword>
<dbReference type="GO" id="GO:0005634">
    <property type="term" value="C:nucleus"/>
    <property type="evidence" value="ECO:0007669"/>
    <property type="project" value="TreeGrafter"/>
</dbReference>
<dbReference type="InterPro" id="IPR038765">
    <property type="entry name" value="Papain-like_cys_pep_sf"/>
</dbReference>
<accession>A0A1V6P965</accession>
<evidence type="ECO:0000259" key="7">
    <source>
        <dbReference type="PROSITE" id="PS50600"/>
    </source>
</evidence>
<dbReference type="SUPFAM" id="SSF54001">
    <property type="entry name" value="Cysteine proteinases"/>
    <property type="match status" value="1"/>
</dbReference>
<evidence type="ECO:0000313" key="8">
    <source>
        <dbReference type="EMBL" id="OQD73347.1"/>
    </source>
</evidence>
<feature type="compositionally biased region" description="Basic and acidic residues" evidence="6">
    <location>
        <begin position="239"/>
        <end position="248"/>
    </location>
</feature>
<dbReference type="InterPro" id="IPR051947">
    <property type="entry name" value="Sentrin-specific_protease"/>
</dbReference>
<feature type="compositionally biased region" description="Basic and acidic residues" evidence="6">
    <location>
        <begin position="189"/>
        <end position="201"/>
    </location>
</feature>
<dbReference type="OrthoDB" id="442460at2759"/>
<proteinExistence type="inferred from homology"/>
<feature type="compositionally biased region" description="Basic residues" evidence="6">
    <location>
        <begin position="1274"/>
        <end position="1283"/>
    </location>
</feature>
<evidence type="ECO:0000256" key="6">
    <source>
        <dbReference type="SAM" id="MobiDB-lite"/>
    </source>
</evidence>
<feature type="compositionally biased region" description="Basic and acidic residues" evidence="6">
    <location>
        <begin position="22"/>
        <end position="32"/>
    </location>
</feature>
<dbReference type="EMBL" id="MDYL01000015">
    <property type="protein sequence ID" value="OQD73347.1"/>
    <property type="molecule type" value="Genomic_DNA"/>
</dbReference>
<feature type="compositionally biased region" description="Polar residues" evidence="6">
    <location>
        <begin position="88"/>
        <end position="120"/>
    </location>
</feature>
<feature type="compositionally biased region" description="Basic and acidic residues" evidence="6">
    <location>
        <begin position="1213"/>
        <end position="1223"/>
    </location>
</feature>
<feature type="compositionally biased region" description="Basic and acidic residues" evidence="6">
    <location>
        <begin position="651"/>
        <end position="662"/>
    </location>
</feature>
<feature type="compositionally biased region" description="Basic and acidic residues" evidence="6">
    <location>
        <begin position="276"/>
        <end position="289"/>
    </location>
</feature>
<evidence type="ECO:0000256" key="1">
    <source>
        <dbReference type="ARBA" id="ARBA00005234"/>
    </source>
</evidence>
<feature type="region of interest" description="Disordered" evidence="6">
    <location>
        <begin position="823"/>
        <end position="956"/>
    </location>
</feature>
<dbReference type="PROSITE" id="PS50600">
    <property type="entry name" value="ULP_PROTEASE"/>
    <property type="match status" value="1"/>
</dbReference>
<reference evidence="9" key="1">
    <citation type="journal article" date="2017" name="Nat. Microbiol.">
        <title>Global analysis of biosynthetic gene clusters reveals vast potential of secondary metabolite production in Penicillium species.</title>
        <authorList>
            <person name="Nielsen J.C."/>
            <person name="Grijseels S."/>
            <person name="Prigent S."/>
            <person name="Ji B."/>
            <person name="Dainat J."/>
            <person name="Nielsen K.F."/>
            <person name="Frisvad J.C."/>
            <person name="Workman M."/>
            <person name="Nielsen J."/>
        </authorList>
    </citation>
    <scope>NUCLEOTIDE SEQUENCE [LARGE SCALE GENOMIC DNA]</scope>
    <source>
        <strain evidence="9">IBT 11843</strain>
    </source>
</reference>
<comment type="similarity">
    <text evidence="1">Belongs to the peptidase C48 family.</text>
</comment>
<feature type="region of interest" description="Disordered" evidence="6">
    <location>
        <begin position="15"/>
        <end position="144"/>
    </location>
</feature>
<dbReference type="OMA" id="ESAHWYV"/>
<dbReference type="GO" id="GO:0006508">
    <property type="term" value="P:proteolysis"/>
    <property type="evidence" value="ECO:0007669"/>
    <property type="project" value="UniProtKB-KW"/>
</dbReference>
<dbReference type="PANTHER" id="PTHR46896:SF3">
    <property type="entry name" value="FI06413P-RELATED"/>
    <property type="match status" value="1"/>
</dbReference>
<evidence type="ECO:0000256" key="4">
    <source>
        <dbReference type="ARBA" id="ARBA00022786"/>
    </source>
</evidence>
<protein>
    <recommendedName>
        <fullName evidence="7">Ubiquitin-like protease family profile domain-containing protein</fullName>
    </recommendedName>
</protein>
<keyword evidence="9" id="KW-1185">Reference proteome</keyword>
<dbReference type="GO" id="GO:0070139">
    <property type="term" value="F:SUMO-specific endopeptidase activity"/>
    <property type="evidence" value="ECO:0007669"/>
    <property type="project" value="TreeGrafter"/>
</dbReference>
<dbReference type="Gene3D" id="3.40.395.10">
    <property type="entry name" value="Adenoviral Proteinase, Chain A"/>
    <property type="match status" value="1"/>
</dbReference>
<sequence length="1283" mass="143117">MSFFANISQVFASLSPRRPRRGLPDDRQRSDADSLSQGHLHAPRRASRSPSSTSSRRVRVSRNEFSLGSDLDDQLSEPCLSPRDPIHSQITQSYANNFLSSPGPATTRRQLRSPSSQFVTDLTARGGDPSQMLNKDQRRNDAHYQARQEEARLLGGVKDYKDNNAVPITPGASFRKNRKIPGATAAFRPTDRISQHARDSGPVRASGKSKASNPFRKKLPQLDDAPDFEESTQPNKRRRYDDHPKALDLTDESPVRRASSPSSQNSARRKSNGWARQHEEFRGVEDSIRINRSPRVSRRGQHARVPSTDSQEERFTSMAAEQRRSLTLNTDKRPQVNKDRELPTRIVLEDVEKLDPAENHALSGTRESPDELQGEATTQPLPRVLEDKQNQVRRKLNAENPMSTVRKRSPTDIQPTDFADSPPQGPKKVKRSRNGSASLLGITSVRYGSVSKKAAKGESVAIQLASQKIELGEEIVRPGKKMEILIRSIRTALRGKEPSLKLRLKLSQTSEAPGDKVDIEFHVQSDRAKLVQSLEDAGIKVLDKEGPFMDKAFTMYENEMTRHGNHTKQPFLDTSVPEPPPTAPTESSTRQKLSSALQNPEDEPSESKRVRQVTSTHHDSGLMGGGDSREGPSNRKNSSDSGVQIPVKPFRPKESAERETRSTRRTTRASGGLTRPEDSTASKYPRQPSIKEDVARRKWKKPLVYPWVGKKKAEVCVEDRDRLRDDEFLNDNLIGFYMRFLQDHLERTNKEAAKKVYFFNSYFFDTLINTPKGERGINYSAVEKWTRSVDLFSYDYIVVPINQAAHWYVAIICNLPSLDLGSADPVQPSSAPVSDKETSNPPESDVHEILESPEPEPTLAPVTPVQSESEAKKRRTSESPTSQGARESFASMTIQEEEKVQKEEEKPEDADEWPEGEENPASPPAKFSPFKATPAVPKVAPHTARKTKKGKAGPKLSPSQLTIVTFDSLDQGRSPTIRALREYICKEATSKRGIEVDPTAIKGMRARQIPLQPNYSDCGLYLLAYVEKFVQDPDTFITKLLAREMDQVDDWPPLGSGLLRHRLRKFLDDLYDEQARAKDMSEGQAIMADQQPISYLLGPPLPGQDDGDGQGNTGRRQSTDFAKSNSAEERSVQESDEPNDGSAADQPELVSTTSTIGLKSWKGEKASGPPADEDIALRPAPPKDEEIVEVPDSQETGQASESKVNRAEKRKTARAEEAPVSRRSDRKKAAIPVDTAVVDVDEATSEKAGRGTQREVQVQVRRTPPPSEPDQVRKSPRRKTRKD</sequence>
<feature type="compositionally biased region" description="Polar residues" evidence="6">
    <location>
        <begin position="878"/>
        <end position="894"/>
    </location>
</feature>
<keyword evidence="4" id="KW-0833">Ubl conjugation pathway</keyword>
<gene>
    <name evidence="8" type="ORF">PENDEC_c015G00762</name>
</gene>
<evidence type="ECO:0000313" key="9">
    <source>
        <dbReference type="Proteomes" id="UP000191522"/>
    </source>
</evidence>
<feature type="domain" description="Ubiquitin-like protease family profile" evidence="7">
    <location>
        <begin position="713"/>
        <end position="1029"/>
    </location>
</feature>
<feature type="compositionally biased region" description="Basic and acidic residues" evidence="6">
    <location>
        <begin position="896"/>
        <end position="905"/>
    </location>
</feature>
<evidence type="ECO:0000256" key="2">
    <source>
        <dbReference type="ARBA" id="ARBA00022553"/>
    </source>
</evidence>
<name>A0A1V6P965_PENDC</name>
<dbReference type="GO" id="GO:0005737">
    <property type="term" value="C:cytoplasm"/>
    <property type="evidence" value="ECO:0007669"/>
    <property type="project" value="TreeGrafter"/>
</dbReference>
<feature type="compositionally biased region" description="Polar residues" evidence="6">
    <location>
        <begin position="1113"/>
        <end position="1125"/>
    </location>
</feature>
<feature type="region of interest" description="Disordered" evidence="6">
    <location>
        <begin position="564"/>
        <end position="689"/>
    </location>
</feature>
<feature type="compositionally biased region" description="Basic and acidic residues" evidence="6">
    <location>
        <begin position="1244"/>
        <end position="1253"/>
    </location>
</feature>
<dbReference type="STRING" id="69771.A0A1V6P965"/>
<feature type="compositionally biased region" description="Basic and acidic residues" evidence="6">
    <location>
        <begin position="834"/>
        <end position="850"/>
    </location>
</feature>
<dbReference type="PANTHER" id="PTHR46896">
    <property type="entry name" value="SENTRIN-SPECIFIC PROTEASE"/>
    <property type="match status" value="1"/>
</dbReference>
<feature type="compositionally biased region" description="Polar residues" evidence="6">
    <location>
        <begin position="1193"/>
        <end position="1202"/>
    </location>
</feature>
<keyword evidence="5" id="KW-0378">Hydrolase</keyword>
<feature type="region of interest" description="Disordered" evidence="6">
    <location>
        <begin position="167"/>
        <end position="435"/>
    </location>
</feature>
<organism evidence="8 9">
    <name type="scientific">Penicillium decumbens</name>
    <dbReference type="NCBI Taxonomy" id="69771"/>
    <lineage>
        <taxon>Eukaryota</taxon>
        <taxon>Fungi</taxon>
        <taxon>Dikarya</taxon>
        <taxon>Ascomycota</taxon>
        <taxon>Pezizomycotina</taxon>
        <taxon>Eurotiomycetes</taxon>
        <taxon>Eurotiomycetidae</taxon>
        <taxon>Eurotiales</taxon>
        <taxon>Aspergillaceae</taxon>
        <taxon>Penicillium</taxon>
    </lineage>
</organism>
<feature type="region of interest" description="Disordered" evidence="6">
    <location>
        <begin position="1094"/>
        <end position="1283"/>
    </location>
</feature>
<feature type="compositionally biased region" description="Basic and acidic residues" evidence="6">
    <location>
        <begin position="330"/>
        <end position="358"/>
    </location>
</feature>
<dbReference type="InterPro" id="IPR003653">
    <property type="entry name" value="Peptidase_C48_C"/>
</dbReference>